<dbReference type="AlphaFoldDB" id="A0A0A9AYS9"/>
<reference evidence="1" key="1">
    <citation type="submission" date="2014-09" db="EMBL/GenBank/DDBJ databases">
        <authorList>
            <person name="Magalhaes I.L.F."/>
            <person name="Oliveira U."/>
            <person name="Santos F.R."/>
            <person name="Vidigal T.H.D.A."/>
            <person name="Brescovit A.D."/>
            <person name="Santos A.J."/>
        </authorList>
    </citation>
    <scope>NUCLEOTIDE SEQUENCE</scope>
    <source>
        <tissue evidence="1">Shoot tissue taken approximately 20 cm above the soil surface</tissue>
    </source>
</reference>
<accession>A0A0A9AYS9</accession>
<organism evidence="1">
    <name type="scientific">Arundo donax</name>
    <name type="common">Giant reed</name>
    <name type="synonym">Donax arundinaceus</name>
    <dbReference type="NCBI Taxonomy" id="35708"/>
    <lineage>
        <taxon>Eukaryota</taxon>
        <taxon>Viridiplantae</taxon>
        <taxon>Streptophyta</taxon>
        <taxon>Embryophyta</taxon>
        <taxon>Tracheophyta</taxon>
        <taxon>Spermatophyta</taxon>
        <taxon>Magnoliopsida</taxon>
        <taxon>Liliopsida</taxon>
        <taxon>Poales</taxon>
        <taxon>Poaceae</taxon>
        <taxon>PACMAD clade</taxon>
        <taxon>Arundinoideae</taxon>
        <taxon>Arundineae</taxon>
        <taxon>Arundo</taxon>
    </lineage>
</organism>
<evidence type="ECO:0000313" key="1">
    <source>
        <dbReference type="EMBL" id="JAD54060.1"/>
    </source>
</evidence>
<proteinExistence type="predicted"/>
<name>A0A0A9AYS9_ARUDO</name>
<sequence length="49" mass="5084">MWPVNSGNPPAESVCDCRNQHVAGADIGGSCISIFNAIGKSKTSSFESI</sequence>
<dbReference type="EMBL" id="GBRH01243835">
    <property type="protein sequence ID" value="JAD54060.1"/>
    <property type="molecule type" value="Transcribed_RNA"/>
</dbReference>
<protein>
    <submittedName>
        <fullName evidence="1">Uncharacterized protein</fullName>
    </submittedName>
</protein>
<reference evidence="1" key="2">
    <citation type="journal article" date="2015" name="Data Brief">
        <title>Shoot transcriptome of the giant reed, Arundo donax.</title>
        <authorList>
            <person name="Barrero R.A."/>
            <person name="Guerrero F.D."/>
            <person name="Moolhuijzen P."/>
            <person name="Goolsby J.A."/>
            <person name="Tidwell J."/>
            <person name="Bellgard S.E."/>
            <person name="Bellgard M.I."/>
        </authorList>
    </citation>
    <scope>NUCLEOTIDE SEQUENCE</scope>
    <source>
        <tissue evidence="1">Shoot tissue taken approximately 20 cm above the soil surface</tissue>
    </source>
</reference>